<gene>
    <name evidence="1" type="ORF">RHO25_006069</name>
</gene>
<evidence type="ECO:0000313" key="2">
    <source>
        <dbReference type="Proteomes" id="UP001302367"/>
    </source>
</evidence>
<evidence type="ECO:0000313" key="1">
    <source>
        <dbReference type="EMBL" id="WPB01443.1"/>
    </source>
</evidence>
<dbReference type="GeneID" id="90644210"/>
<organism evidence="1 2">
    <name type="scientific">Cercospora beticola</name>
    <name type="common">Sugarbeet leaf spot fungus</name>
    <dbReference type="NCBI Taxonomy" id="122368"/>
    <lineage>
        <taxon>Eukaryota</taxon>
        <taxon>Fungi</taxon>
        <taxon>Dikarya</taxon>
        <taxon>Ascomycota</taxon>
        <taxon>Pezizomycotina</taxon>
        <taxon>Dothideomycetes</taxon>
        <taxon>Dothideomycetidae</taxon>
        <taxon>Mycosphaerellales</taxon>
        <taxon>Mycosphaerellaceae</taxon>
        <taxon>Cercospora</taxon>
    </lineage>
</organism>
<dbReference type="EMBL" id="CP134187">
    <property type="protein sequence ID" value="WPB01443.1"/>
    <property type="molecule type" value="Genomic_DNA"/>
</dbReference>
<dbReference type="Proteomes" id="UP001302367">
    <property type="component" value="Chromosome 4"/>
</dbReference>
<sequence length="109" mass="11971">MATQQQILEHSTQYNQLRWLCLAGDFLAVHLGWIKAKNKALSNQRHVEAVLSRDGGWEEVCATLGSWTKGTVGLDPDQESVLRGRRIAEVAIVARSRSIGGGTITLLES</sequence>
<name>A0ABZ0NPI2_CERBT</name>
<dbReference type="RefSeq" id="XP_065458807.1">
    <property type="nucleotide sequence ID" value="XM_065602735.1"/>
</dbReference>
<proteinExistence type="predicted"/>
<keyword evidence="2" id="KW-1185">Reference proteome</keyword>
<reference evidence="1 2" key="1">
    <citation type="submission" date="2023-09" db="EMBL/GenBank/DDBJ databases">
        <title>Complete-Gapless Cercospora beticola genome.</title>
        <authorList>
            <person name="Wyatt N.A."/>
            <person name="Spanner R.E."/>
            <person name="Bolton M.D."/>
        </authorList>
    </citation>
    <scope>NUCLEOTIDE SEQUENCE [LARGE SCALE GENOMIC DNA]</scope>
    <source>
        <strain evidence="1">Cb09-40</strain>
    </source>
</reference>
<accession>A0ABZ0NPI2</accession>
<protein>
    <submittedName>
        <fullName evidence="1">Uncharacterized protein</fullName>
    </submittedName>
</protein>